<name>A0A9C9ELV0_UNCW3</name>
<feature type="domain" description="PhoU" evidence="8">
    <location>
        <begin position="120"/>
        <end position="202"/>
    </location>
</feature>
<comment type="similarity">
    <text evidence="2 7">Belongs to the PhoU family.</text>
</comment>
<dbReference type="Pfam" id="PF01895">
    <property type="entry name" value="PhoU"/>
    <property type="match status" value="2"/>
</dbReference>
<evidence type="ECO:0000313" key="10">
    <source>
        <dbReference type="Proteomes" id="UP000885826"/>
    </source>
</evidence>
<evidence type="ECO:0000256" key="2">
    <source>
        <dbReference type="ARBA" id="ARBA00008107"/>
    </source>
</evidence>
<organism evidence="9 10">
    <name type="scientific">candidate division WOR-3 bacterium</name>
    <dbReference type="NCBI Taxonomy" id="2052148"/>
    <lineage>
        <taxon>Bacteria</taxon>
        <taxon>Bacteria division WOR-3</taxon>
    </lineage>
</organism>
<evidence type="ECO:0000259" key="8">
    <source>
        <dbReference type="Pfam" id="PF01895"/>
    </source>
</evidence>
<comment type="subunit">
    <text evidence="3 7">Homodimer.</text>
</comment>
<dbReference type="FunFam" id="1.20.58.220:FF:000004">
    <property type="entry name" value="Phosphate-specific transport system accessory protein PhoU"/>
    <property type="match status" value="1"/>
</dbReference>
<proteinExistence type="inferred from homology"/>
<dbReference type="PANTHER" id="PTHR42930:SF3">
    <property type="entry name" value="PHOSPHATE-SPECIFIC TRANSPORT SYSTEM ACCESSORY PROTEIN PHOU"/>
    <property type="match status" value="1"/>
</dbReference>
<dbReference type="InterPro" id="IPR026022">
    <property type="entry name" value="PhoU_dom"/>
</dbReference>
<dbReference type="AlphaFoldDB" id="A0A9C9ELV0"/>
<protein>
    <recommendedName>
        <fullName evidence="7">Phosphate-specific transport system accessory protein PhoU</fullName>
    </recommendedName>
</protein>
<dbReference type="EMBL" id="DRIG01000027">
    <property type="protein sequence ID" value="HEC77962.1"/>
    <property type="molecule type" value="Genomic_DNA"/>
</dbReference>
<dbReference type="PANTHER" id="PTHR42930">
    <property type="entry name" value="PHOSPHATE-SPECIFIC TRANSPORT SYSTEM ACCESSORY PROTEIN PHOU"/>
    <property type="match status" value="1"/>
</dbReference>
<dbReference type="InterPro" id="IPR028366">
    <property type="entry name" value="PhoU"/>
</dbReference>
<evidence type="ECO:0000313" key="9">
    <source>
        <dbReference type="EMBL" id="HEC77962.1"/>
    </source>
</evidence>
<feature type="domain" description="PhoU" evidence="8">
    <location>
        <begin position="18"/>
        <end position="101"/>
    </location>
</feature>
<keyword evidence="4 7" id="KW-0813">Transport</keyword>
<keyword evidence="6 7" id="KW-0592">Phosphate transport</keyword>
<comment type="caution">
    <text evidence="9">The sequence shown here is derived from an EMBL/GenBank/DDBJ whole genome shotgun (WGS) entry which is preliminary data.</text>
</comment>
<evidence type="ECO:0000256" key="4">
    <source>
        <dbReference type="ARBA" id="ARBA00022448"/>
    </source>
</evidence>
<dbReference type="GO" id="GO:0005737">
    <property type="term" value="C:cytoplasm"/>
    <property type="evidence" value="ECO:0007669"/>
    <property type="project" value="UniProtKB-SubCell"/>
</dbReference>
<keyword evidence="5 7" id="KW-0963">Cytoplasm</keyword>
<evidence type="ECO:0000256" key="5">
    <source>
        <dbReference type="ARBA" id="ARBA00022490"/>
    </source>
</evidence>
<dbReference type="Proteomes" id="UP000885826">
    <property type="component" value="Unassembled WGS sequence"/>
</dbReference>
<evidence type="ECO:0000256" key="7">
    <source>
        <dbReference type="PIRNR" id="PIRNR003107"/>
    </source>
</evidence>
<evidence type="ECO:0000256" key="6">
    <source>
        <dbReference type="ARBA" id="ARBA00022592"/>
    </source>
</evidence>
<dbReference type="GO" id="GO:0006817">
    <property type="term" value="P:phosphate ion transport"/>
    <property type="evidence" value="ECO:0007669"/>
    <property type="project" value="UniProtKB-KW"/>
</dbReference>
<dbReference type="NCBIfam" id="TIGR02135">
    <property type="entry name" value="phoU_full"/>
    <property type="match status" value="1"/>
</dbReference>
<gene>
    <name evidence="9" type="primary">phoU</name>
    <name evidence="9" type="ORF">ENI34_02325</name>
</gene>
<sequence>MLEERITNLKREIVEYTALGEGMIEKSIKGLIKKNKELLLSVIDEDEPKANDFEIEIDELCVTLIAQYEPRAKDLRTILMILKINNDLERIGDLAVNIAESAMFLIEKPQVEPLVDIPMMVEVTEKMLKNSINAFINEDAELAKSVCEKDSVIDGLRNQILRKLITYMSADSSTVERSIHLMRISHSLERIADLSTNICEDVIFMVEGKIIKHHKDEN</sequence>
<dbReference type="GO" id="GO:0030643">
    <property type="term" value="P:intracellular phosphate ion homeostasis"/>
    <property type="evidence" value="ECO:0007669"/>
    <property type="project" value="InterPro"/>
</dbReference>
<accession>A0A9C9ELV0</accession>
<dbReference type="InterPro" id="IPR038078">
    <property type="entry name" value="PhoU-like_sf"/>
</dbReference>
<comment type="subcellular location">
    <subcellularLocation>
        <location evidence="1 7">Cytoplasm</location>
    </subcellularLocation>
</comment>
<dbReference type="PIRSF" id="PIRSF003107">
    <property type="entry name" value="PhoU"/>
    <property type="match status" value="1"/>
</dbReference>
<dbReference type="Gene3D" id="1.20.58.220">
    <property type="entry name" value="Phosphate transport system protein phou homolog 2, domain 2"/>
    <property type="match status" value="2"/>
</dbReference>
<reference evidence="9" key="1">
    <citation type="journal article" date="2020" name="mSystems">
        <title>Genome- and Community-Level Interaction Insights into Carbon Utilization and Element Cycling Functions of Hydrothermarchaeota in Hydrothermal Sediment.</title>
        <authorList>
            <person name="Zhou Z."/>
            <person name="Liu Y."/>
            <person name="Xu W."/>
            <person name="Pan J."/>
            <person name="Luo Z.H."/>
            <person name="Li M."/>
        </authorList>
    </citation>
    <scope>NUCLEOTIDE SEQUENCE</scope>
    <source>
        <strain evidence="9">HyVt-388</strain>
    </source>
</reference>
<dbReference type="GO" id="GO:0045936">
    <property type="term" value="P:negative regulation of phosphate metabolic process"/>
    <property type="evidence" value="ECO:0007669"/>
    <property type="project" value="InterPro"/>
</dbReference>
<evidence type="ECO:0000256" key="1">
    <source>
        <dbReference type="ARBA" id="ARBA00004496"/>
    </source>
</evidence>
<dbReference type="SUPFAM" id="SSF109755">
    <property type="entry name" value="PhoU-like"/>
    <property type="match status" value="1"/>
</dbReference>
<evidence type="ECO:0000256" key="3">
    <source>
        <dbReference type="ARBA" id="ARBA00011738"/>
    </source>
</evidence>
<comment type="function">
    <text evidence="7">Plays a role in the regulation of phosphate uptake.</text>
</comment>